<dbReference type="EMBL" id="SUNJ01004249">
    <property type="protein sequence ID" value="TPP64578.1"/>
    <property type="molecule type" value="Genomic_DNA"/>
</dbReference>
<dbReference type="Gene3D" id="3.30.2460.20">
    <property type="match status" value="1"/>
</dbReference>
<evidence type="ECO:0000256" key="8">
    <source>
        <dbReference type="ARBA" id="ARBA00023288"/>
    </source>
</evidence>
<keyword evidence="6 9" id="KW-0879">Wnt signaling pathway</keyword>
<feature type="region of interest" description="Disordered" evidence="10">
    <location>
        <begin position="350"/>
        <end position="381"/>
    </location>
</feature>
<dbReference type="GO" id="GO:0030182">
    <property type="term" value="P:neuron differentiation"/>
    <property type="evidence" value="ECO:0007669"/>
    <property type="project" value="TreeGrafter"/>
</dbReference>
<comment type="subcellular location">
    <subcellularLocation>
        <location evidence="1 9">Secreted</location>
        <location evidence="1 9">Extracellular space</location>
        <location evidence="1 9">Extracellular matrix</location>
    </subcellularLocation>
</comment>
<evidence type="ECO:0000313" key="11">
    <source>
        <dbReference type="EMBL" id="TPP64578.1"/>
    </source>
</evidence>
<evidence type="ECO:0000256" key="7">
    <source>
        <dbReference type="ARBA" id="ARBA00023157"/>
    </source>
</evidence>
<dbReference type="SMART" id="SM00097">
    <property type="entry name" value="WNT1"/>
    <property type="match status" value="1"/>
</dbReference>
<feature type="region of interest" description="Disordered" evidence="10">
    <location>
        <begin position="273"/>
        <end position="331"/>
    </location>
</feature>
<evidence type="ECO:0000256" key="3">
    <source>
        <dbReference type="ARBA" id="ARBA00022473"/>
    </source>
</evidence>
<feature type="compositionally biased region" description="Polar residues" evidence="10">
    <location>
        <begin position="354"/>
        <end position="366"/>
    </location>
</feature>
<dbReference type="GO" id="GO:0005109">
    <property type="term" value="F:frizzled binding"/>
    <property type="evidence" value="ECO:0007669"/>
    <property type="project" value="TreeGrafter"/>
</dbReference>
<dbReference type="PANTHER" id="PTHR12027:SF102">
    <property type="entry name" value="PROTEIN WNT"/>
    <property type="match status" value="1"/>
</dbReference>
<comment type="similarity">
    <text evidence="2 9">Belongs to the Wnt family.</text>
</comment>
<dbReference type="PANTHER" id="PTHR12027">
    <property type="entry name" value="WNT RELATED"/>
    <property type="match status" value="1"/>
</dbReference>
<feature type="compositionally biased region" description="Acidic residues" evidence="10">
    <location>
        <begin position="301"/>
        <end position="310"/>
    </location>
</feature>
<organism evidence="11 12">
    <name type="scientific">Fasciola gigantica</name>
    <name type="common">Giant liver fluke</name>
    <dbReference type="NCBI Taxonomy" id="46835"/>
    <lineage>
        <taxon>Eukaryota</taxon>
        <taxon>Metazoa</taxon>
        <taxon>Spiralia</taxon>
        <taxon>Lophotrochozoa</taxon>
        <taxon>Platyhelminthes</taxon>
        <taxon>Trematoda</taxon>
        <taxon>Digenea</taxon>
        <taxon>Plagiorchiida</taxon>
        <taxon>Echinostomata</taxon>
        <taxon>Echinostomatoidea</taxon>
        <taxon>Fasciolidae</taxon>
        <taxon>Fasciola</taxon>
    </lineage>
</organism>
<evidence type="ECO:0000256" key="2">
    <source>
        <dbReference type="ARBA" id="ARBA00005683"/>
    </source>
</evidence>
<comment type="function">
    <text evidence="9">Ligand for members of the frizzled family of seven transmembrane receptors.</text>
</comment>
<gene>
    <name evidence="11" type="ORF">FGIG_00652</name>
</gene>
<dbReference type="GO" id="GO:0005125">
    <property type="term" value="F:cytokine activity"/>
    <property type="evidence" value="ECO:0007669"/>
    <property type="project" value="TreeGrafter"/>
</dbReference>
<dbReference type="OrthoDB" id="5945655at2759"/>
<dbReference type="PROSITE" id="PS00246">
    <property type="entry name" value="WNT1"/>
    <property type="match status" value="1"/>
</dbReference>
<dbReference type="STRING" id="46835.A0A504Z3N4"/>
<dbReference type="GO" id="GO:0060070">
    <property type="term" value="P:canonical Wnt signaling pathway"/>
    <property type="evidence" value="ECO:0007669"/>
    <property type="project" value="TreeGrafter"/>
</dbReference>
<evidence type="ECO:0000313" key="12">
    <source>
        <dbReference type="Proteomes" id="UP000316759"/>
    </source>
</evidence>
<evidence type="ECO:0000256" key="6">
    <source>
        <dbReference type="ARBA" id="ARBA00022687"/>
    </source>
</evidence>
<feature type="compositionally biased region" description="Polar residues" evidence="10">
    <location>
        <begin position="273"/>
        <end position="284"/>
    </location>
</feature>
<keyword evidence="12" id="KW-1185">Reference proteome</keyword>
<dbReference type="GO" id="GO:0045165">
    <property type="term" value="P:cell fate commitment"/>
    <property type="evidence" value="ECO:0007669"/>
    <property type="project" value="TreeGrafter"/>
</dbReference>
<sequence>MKLPFSSFFHWYSSQDVKRNKSGTTPSFALVVMTLLLFFCLFPRHSMAIRWLGIYRLPKSADHPVDSTAERFSLAECEKAANELGLRRRQMRFCAHPRFGYAMLAVLRAAHAVGYHCPKAFADRRWNCTSVHQLPDVSPELQRGTREQALVHAFASAALLFEIGRYCALNKIRFCSCGDDTGAYALPSYLTGSTMGEPNPYGDKNSALVYESGGVNEQTETHTNRASASSDDDQQTVSRFYWAGCSDNLRVAREYTSAFLGFPNIRVLSVQPTETVTKSSQGNEETAGDRHVRSTLQTDAADSDEDDSLSIDENAYHSTRSRRNTAYDWSTPMKSPETINYMLPNIPSPEAHSSPHTVVGRQTSMGYDSWANRPRTRQKRKRGSIIRVLNRHNYLAGVILMEANQRLVCKCHGVSGSCAQRVCFRQLRRIDNDVMQKALKMKYLKSIFQAAKQVTQGTNGQLIAKKFSGNGFVDEVVKHEELVFSEHSPDYCNVEPQRGSVGTHGRLCTLNDSGTANCVNMCCGRGYQNVTTSETVQCNCRMGEGFKVRCDECNVEIVTHRCL</sequence>
<dbReference type="Pfam" id="PF00110">
    <property type="entry name" value="wnt"/>
    <property type="match status" value="2"/>
</dbReference>
<name>A0A504Z3N4_FASGI</name>
<dbReference type="AlphaFoldDB" id="A0A504Z3N4"/>
<keyword evidence="5" id="KW-0272">Extracellular matrix</keyword>
<evidence type="ECO:0000256" key="4">
    <source>
        <dbReference type="ARBA" id="ARBA00022525"/>
    </source>
</evidence>
<dbReference type="GO" id="GO:0005615">
    <property type="term" value="C:extracellular space"/>
    <property type="evidence" value="ECO:0007669"/>
    <property type="project" value="TreeGrafter"/>
</dbReference>
<dbReference type="Proteomes" id="UP000316759">
    <property type="component" value="Unassembled WGS sequence"/>
</dbReference>
<evidence type="ECO:0000256" key="9">
    <source>
        <dbReference type="RuleBase" id="RU003500"/>
    </source>
</evidence>
<dbReference type="InterPro" id="IPR005817">
    <property type="entry name" value="Wnt"/>
</dbReference>
<dbReference type="InterPro" id="IPR043158">
    <property type="entry name" value="Wnt_C"/>
</dbReference>
<protein>
    <recommendedName>
        <fullName evidence="9">Protein Wnt</fullName>
    </recommendedName>
</protein>
<evidence type="ECO:0000256" key="10">
    <source>
        <dbReference type="SAM" id="MobiDB-lite"/>
    </source>
</evidence>
<keyword evidence="8" id="KW-0449">Lipoprotein</keyword>
<proteinExistence type="inferred from homology"/>
<keyword evidence="3 9" id="KW-0217">Developmental protein</keyword>
<keyword evidence="4" id="KW-0964">Secreted</keyword>
<comment type="caution">
    <text evidence="11">The sequence shown here is derived from an EMBL/GenBank/DDBJ whole genome shotgun (WGS) entry which is preliminary data.</text>
</comment>
<accession>A0A504Z3N4</accession>
<dbReference type="InterPro" id="IPR018161">
    <property type="entry name" value="Wnt_CS"/>
</dbReference>
<dbReference type="PRINTS" id="PR01349">
    <property type="entry name" value="WNTPROTEIN"/>
</dbReference>
<keyword evidence="7" id="KW-1015">Disulfide bond</keyword>
<evidence type="ECO:0000256" key="5">
    <source>
        <dbReference type="ARBA" id="ARBA00022530"/>
    </source>
</evidence>
<evidence type="ECO:0000256" key="1">
    <source>
        <dbReference type="ARBA" id="ARBA00004498"/>
    </source>
</evidence>
<reference evidence="11 12" key="1">
    <citation type="submission" date="2019-04" db="EMBL/GenBank/DDBJ databases">
        <title>Annotation for the trematode Fasciola gigantica.</title>
        <authorList>
            <person name="Choi Y.-J."/>
        </authorList>
    </citation>
    <scope>NUCLEOTIDE SEQUENCE [LARGE SCALE GENOMIC DNA]</scope>
    <source>
        <strain evidence="11">Uganda_cow_1</strain>
    </source>
</reference>